<protein>
    <submittedName>
        <fullName evidence="1">Uncharacterized protein</fullName>
    </submittedName>
</protein>
<organism evidence="1 2">
    <name type="scientific">Pleurotus eryngii</name>
    <name type="common">Boletus of the steppes</name>
    <dbReference type="NCBI Taxonomy" id="5323"/>
    <lineage>
        <taxon>Eukaryota</taxon>
        <taxon>Fungi</taxon>
        <taxon>Dikarya</taxon>
        <taxon>Basidiomycota</taxon>
        <taxon>Agaricomycotina</taxon>
        <taxon>Agaricomycetes</taxon>
        <taxon>Agaricomycetidae</taxon>
        <taxon>Agaricales</taxon>
        <taxon>Pleurotineae</taxon>
        <taxon>Pleurotaceae</taxon>
        <taxon>Pleurotus</taxon>
    </lineage>
</organism>
<evidence type="ECO:0000313" key="2">
    <source>
        <dbReference type="Proteomes" id="UP000807025"/>
    </source>
</evidence>
<name>A0A9P5ZJW7_PLEER</name>
<evidence type="ECO:0000313" key="1">
    <source>
        <dbReference type="EMBL" id="KAF9488846.1"/>
    </source>
</evidence>
<proteinExistence type="predicted"/>
<gene>
    <name evidence="1" type="ORF">BDN71DRAFT_1435839</name>
</gene>
<dbReference type="OrthoDB" id="10650993at2759"/>
<reference evidence="1" key="1">
    <citation type="submission" date="2020-11" db="EMBL/GenBank/DDBJ databases">
        <authorList>
            <consortium name="DOE Joint Genome Institute"/>
            <person name="Ahrendt S."/>
            <person name="Riley R."/>
            <person name="Andreopoulos W."/>
            <person name="Labutti K."/>
            <person name="Pangilinan J."/>
            <person name="Ruiz-Duenas F.J."/>
            <person name="Barrasa J.M."/>
            <person name="Sanchez-Garcia M."/>
            <person name="Camarero S."/>
            <person name="Miyauchi S."/>
            <person name="Serrano A."/>
            <person name="Linde D."/>
            <person name="Babiker R."/>
            <person name="Drula E."/>
            <person name="Ayuso-Fernandez I."/>
            <person name="Pacheco R."/>
            <person name="Padilla G."/>
            <person name="Ferreira P."/>
            <person name="Barriuso J."/>
            <person name="Kellner H."/>
            <person name="Castanera R."/>
            <person name="Alfaro M."/>
            <person name="Ramirez L."/>
            <person name="Pisabarro A.G."/>
            <person name="Kuo A."/>
            <person name="Tritt A."/>
            <person name="Lipzen A."/>
            <person name="He G."/>
            <person name="Yan M."/>
            <person name="Ng V."/>
            <person name="Cullen D."/>
            <person name="Martin F."/>
            <person name="Rosso M.-N."/>
            <person name="Henrissat B."/>
            <person name="Hibbett D."/>
            <person name="Martinez A.T."/>
            <person name="Grigoriev I.V."/>
        </authorList>
    </citation>
    <scope>NUCLEOTIDE SEQUENCE</scope>
    <source>
        <strain evidence="1">ATCC 90797</strain>
    </source>
</reference>
<keyword evidence="2" id="KW-1185">Reference proteome</keyword>
<dbReference type="EMBL" id="MU154694">
    <property type="protein sequence ID" value="KAF9488846.1"/>
    <property type="molecule type" value="Genomic_DNA"/>
</dbReference>
<accession>A0A9P5ZJW7</accession>
<sequence length="188" mass="21739">MASGADVPYLLPRAAVRCYERKDFAFVEIDLLSISAEDITLSLQDNRLTLFALNDLRRIAYEWEIYIFPTITARNFQCGMKHSVLGISWLNWGSGEDTSPQQIQSLEIGNIKKSIRNLLYYHEILYKQKSEMTHLLAGVPKVWVEFLYSFNFMTQLRLSYLSDLLAELLIFEGRQTLFPSLTMLALEV</sequence>
<comment type="caution">
    <text evidence="1">The sequence shown here is derived from an EMBL/GenBank/DDBJ whole genome shotgun (WGS) entry which is preliminary data.</text>
</comment>
<dbReference type="Proteomes" id="UP000807025">
    <property type="component" value="Unassembled WGS sequence"/>
</dbReference>
<dbReference type="AlphaFoldDB" id="A0A9P5ZJW7"/>